<evidence type="ECO:0000259" key="1">
    <source>
        <dbReference type="Pfam" id="PF00501"/>
    </source>
</evidence>
<dbReference type="EMBL" id="BJHW01000001">
    <property type="protein sequence ID" value="GDY50638.1"/>
    <property type="molecule type" value="Genomic_DNA"/>
</dbReference>
<dbReference type="Proteomes" id="UP000301309">
    <property type="component" value="Unassembled WGS sequence"/>
</dbReference>
<dbReference type="GO" id="GO:0044550">
    <property type="term" value="P:secondary metabolite biosynthetic process"/>
    <property type="evidence" value="ECO:0007669"/>
    <property type="project" value="TreeGrafter"/>
</dbReference>
<dbReference type="Gene3D" id="3.40.50.12780">
    <property type="entry name" value="N-terminal domain of ligase-like"/>
    <property type="match status" value="1"/>
</dbReference>
<proteinExistence type="predicted"/>
<evidence type="ECO:0000313" key="3">
    <source>
        <dbReference type="Proteomes" id="UP000301309"/>
    </source>
</evidence>
<name>A0A4D4KW94_STRVO</name>
<dbReference type="AlphaFoldDB" id="A0A4D4KW94"/>
<dbReference type="GO" id="GO:0043041">
    <property type="term" value="P:amino acid activation for nonribosomal peptide biosynthetic process"/>
    <property type="evidence" value="ECO:0007669"/>
    <property type="project" value="TreeGrafter"/>
</dbReference>
<dbReference type="GO" id="GO:0005737">
    <property type="term" value="C:cytoplasm"/>
    <property type="evidence" value="ECO:0007669"/>
    <property type="project" value="TreeGrafter"/>
</dbReference>
<dbReference type="PROSITE" id="PS00455">
    <property type="entry name" value="AMP_BINDING"/>
    <property type="match status" value="1"/>
</dbReference>
<feature type="domain" description="AMP-dependent synthetase/ligase" evidence="1">
    <location>
        <begin position="74"/>
        <end position="288"/>
    </location>
</feature>
<accession>A0A4D4KW94</accession>
<dbReference type="InterPro" id="IPR000873">
    <property type="entry name" value="AMP-dep_synth/lig_dom"/>
</dbReference>
<dbReference type="InterPro" id="IPR042099">
    <property type="entry name" value="ANL_N_sf"/>
</dbReference>
<dbReference type="SUPFAM" id="SSF56801">
    <property type="entry name" value="Acetyl-CoA synthetase-like"/>
    <property type="match status" value="1"/>
</dbReference>
<evidence type="ECO:0000313" key="2">
    <source>
        <dbReference type="EMBL" id="GDY50638.1"/>
    </source>
</evidence>
<dbReference type="PANTHER" id="PTHR45527">
    <property type="entry name" value="NONRIBOSOMAL PEPTIDE SYNTHETASE"/>
    <property type="match status" value="1"/>
</dbReference>
<reference evidence="2 3" key="1">
    <citation type="journal article" date="2020" name="Int. J. Syst. Evol. Microbiol.">
        <title>Reclassification of Streptomyces castelarensis and Streptomyces sporoclivatus as later heterotypic synonyms of Streptomyces antimycoticus.</title>
        <authorList>
            <person name="Komaki H."/>
            <person name="Tamura T."/>
        </authorList>
    </citation>
    <scope>NUCLEOTIDE SEQUENCE [LARGE SCALE GENOMIC DNA]</scope>
    <source>
        <strain evidence="2 3">NBRC 13459</strain>
    </source>
</reference>
<dbReference type="GO" id="GO:0031177">
    <property type="term" value="F:phosphopantetheine binding"/>
    <property type="evidence" value="ECO:0007669"/>
    <property type="project" value="TreeGrafter"/>
</dbReference>
<dbReference type="Gene3D" id="3.30.559.30">
    <property type="entry name" value="Nonribosomal peptide synthetase, condensation domain"/>
    <property type="match status" value="1"/>
</dbReference>
<dbReference type="PANTHER" id="PTHR45527:SF1">
    <property type="entry name" value="FATTY ACID SYNTHASE"/>
    <property type="match status" value="1"/>
</dbReference>
<organism evidence="2 3">
    <name type="scientific">Streptomyces violaceusniger</name>
    <dbReference type="NCBI Taxonomy" id="68280"/>
    <lineage>
        <taxon>Bacteria</taxon>
        <taxon>Bacillati</taxon>
        <taxon>Actinomycetota</taxon>
        <taxon>Actinomycetes</taxon>
        <taxon>Kitasatosporales</taxon>
        <taxon>Streptomycetaceae</taxon>
        <taxon>Streptomyces</taxon>
        <taxon>Streptomyces violaceusniger group</taxon>
    </lineage>
</organism>
<dbReference type="Pfam" id="PF00501">
    <property type="entry name" value="AMP-binding"/>
    <property type="match status" value="1"/>
</dbReference>
<sequence length="312" mass="33434">MLRGLIGYSTDLFDASTVERMGTALRALLAGIAEDPKRPVGALPLATRAELRRTLVEWNDTRLEVDRATLRELFERQVAVSPDATAVRYGKGDLTFAELEVAANRLAHRLIGRGVGPERLVALVLPRSVEMLVAQLAVAKAGGAFLPVDPGYPKERVAFMLRDAAPSVVLDDTASIWAEDGPDGPPPLRGLTPDHPAYVIYTSGSTGVPKAVVVTHAGLASFSTAAAAHYDVRTGDRVLQFSSPSFDASVLELCVSLPRGAALVIGDEGPLLGERLAEVLGEQGITHALIPRPRWPPWRRRMGGRTCRICGP</sequence>
<protein>
    <recommendedName>
        <fullName evidence="1">AMP-dependent synthetase/ligase domain-containing protein</fullName>
    </recommendedName>
</protein>
<gene>
    <name evidence="2" type="ORF">SVIO_012610</name>
</gene>
<keyword evidence="3" id="KW-1185">Reference proteome</keyword>
<dbReference type="InterPro" id="IPR020845">
    <property type="entry name" value="AMP-binding_CS"/>
</dbReference>
<comment type="caution">
    <text evidence="2">The sequence shown here is derived from an EMBL/GenBank/DDBJ whole genome shotgun (WGS) entry which is preliminary data.</text>
</comment>